<dbReference type="RefSeq" id="WP_124959623.1">
    <property type="nucleotide sequence ID" value="NZ_RQXU01000009.1"/>
</dbReference>
<keyword evidence="7 8" id="KW-0472">Membrane</keyword>
<keyword evidence="2" id="KW-1003">Cell membrane</keyword>
<dbReference type="AlphaFoldDB" id="A0A3P3EPF6"/>
<evidence type="ECO:0000313" key="9">
    <source>
        <dbReference type="EMBL" id="RRH87278.1"/>
    </source>
</evidence>
<keyword evidence="6 8" id="KW-1133">Transmembrane helix</keyword>
<dbReference type="Proteomes" id="UP000271137">
    <property type="component" value="Unassembled WGS sequence"/>
</dbReference>
<proteinExistence type="predicted"/>
<protein>
    <submittedName>
        <fullName evidence="9">Prepilin-type N-terminal cleavage/methylation domain-containing protein</fullName>
    </submittedName>
</protein>
<organism evidence="9 12">
    <name type="scientific">Variovorax beijingensis</name>
    <dbReference type="NCBI Taxonomy" id="2496117"/>
    <lineage>
        <taxon>Bacteria</taxon>
        <taxon>Pseudomonadati</taxon>
        <taxon>Pseudomonadota</taxon>
        <taxon>Betaproteobacteria</taxon>
        <taxon>Burkholderiales</taxon>
        <taxon>Comamonadaceae</taxon>
        <taxon>Variovorax</taxon>
    </lineage>
</organism>
<evidence type="ECO:0000313" key="10">
    <source>
        <dbReference type="EMBL" id="RSZ35568.1"/>
    </source>
</evidence>
<evidence type="ECO:0000256" key="7">
    <source>
        <dbReference type="ARBA" id="ARBA00023136"/>
    </source>
</evidence>
<dbReference type="InterPro" id="IPR045584">
    <property type="entry name" value="Pilin-like"/>
</dbReference>
<reference evidence="9 12" key="1">
    <citation type="submission" date="2018-11" db="EMBL/GenBank/DDBJ databases">
        <title>The genome of Variovorax sp T529.</title>
        <authorList>
            <person name="Gao J."/>
        </authorList>
    </citation>
    <scope>NUCLEOTIDE SEQUENCE [LARGE SCALE GENOMIC DNA]</scope>
    <source>
        <strain evidence="9 12">T529</strain>
    </source>
</reference>
<feature type="transmembrane region" description="Helical" evidence="8">
    <location>
        <begin position="12"/>
        <end position="33"/>
    </location>
</feature>
<reference evidence="10 11" key="2">
    <citation type="submission" date="2018-12" db="EMBL/GenBank/DDBJ databases">
        <title>The genome sequences of strain 502.</title>
        <authorList>
            <person name="Gao J."/>
            <person name="Sun J."/>
        </authorList>
    </citation>
    <scope>NUCLEOTIDE SEQUENCE [LARGE SCALE GENOMIC DNA]</scope>
    <source>
        <strain evidence="10 11">502</strain>
    </source>
</reference>
<dbReference type="NCBIfam" id="TIGR02532">
    <property type="entry name" value="IV_pilin_GFxxxE"/>
    <property type="match status" value="1"/>
</dbReference>
<dbReference type="Pfam" id="PF07963">
    <property type="entry name" value="N_methyl"/>
    <property type="match status" value="1"/>
</dbReference>
<name>A0A3P3EPF6_9BURK</name>
<accession>A0A3P3EPF6</accession>
<evidence type="ECO:0000256" key="6">
    <source>
        <dbReference type="ARBA" id="ARBA00022989"/>
    </source>
</evidence>
<dbReference type="SUPFAM" id="SSF54523">
    <property type="entry name" value="Pili subunits"/>
    <property type="match status" value="1"/>
</dbReference>
<keyword evidence="11" id="KW-1185">Reference proteome</keyword>
<keyword evidence="5 8" id="KW-0812">Transmembrane</keyword>
<keyword evidence="3" id="KW-0488">Methylation</keyword>
<evidence type="ECO:0000256" key="2">
    <source>
        <dbReference type="ARBA" id="ARBA00022475"/>
    </source>
</evidence>
<dbReference type="PANTHER" id="PTHR39583">
    <property type="entry name" value="TYPE II SECRETION SYSTEM PROTEIN J-RELATED"/>
    <property type="match status" value="1"/>
</dbReference>
<evidence type="ECO:0000256" key="5">
    <source>
        <dbReference type="ARBA" id="ARBA00022692"/>
    </source>
</evidence>
<comment type="caution">
    <text evidence="9">The sequence shown here is derived from an EMBL/GenBank/DDBJ whole genome shotgun (WGS) entry which is preliminary data.</text>
</comment>
<gene>
    <name evidence="9" type="ORF">EH244_17420</name>
    <name evidence="10" type="ORF">EJO66_16375</name>
</gene>
<dbReference type="GO" id="GO:0015628">
    <property type="term" value="P:protein secretion by the type II secretion system"/>
    <property type="evidence" value="ECO:0007669"/>
    <property type="project" value="TreeGrafter"/>
</dbReference>
<evidence type="ECO:0000256" key="4">
    <source>
        <dbReference type="ARBA" id="ARBA00022519"/>
    </source>
</evidence>
<dbReference type="GO" id="GO:0005886">
    <property type="term" value="C:plasma membrane"/>
    <property type="evidence" value="ECO:0007669"/>
    <property type="project" value="UniProtKB-SubCell"/>
</dbReference>
<dbReference type="EMBL" id="RXFQ01000008">
    <property type="protein sequence ID" value="RSZ35568.1"/>
    <property type="molecule type" value="Genomic_DNA"/>
</dbReference>
<dbReference type="PROSITE" id="PS00409">
    <property type="entry name" value="PROKAR_NTER_METHYL"/>
    <property type="match status" value="1"/>
</dbReference>
<evidence type="ECO:0000313" key="11">
    <source>
        <dbReference type="Proteomes" id="UP000271137"/>
    </source>
</evidence>
<dbReference type="InterPro" id="IPR051621">
    <property type="entry name" value="T2SS_protein_J"/>
</dbReference>
<comment type="subcellular location">
    <subcellularLocation>
        <location evidence="1">Cell inner membrane</location>
        <topology evidence="1">Single-pass membrane protein</topology>
    </subcellularLocation>
</comment>
<evidence type="ECO:0000313" key="12">
    <source>
        <dbReference type="Proteomes" id="UP000271590"/>
    </source>
</evidence>
<evidence type="ECO:0000256" key="1">
    <source>
        <dbReference type="ARBA" id="ARBA00004377"/>
    </source>
</evidence>
<keyword evidence="4" id="KW-0997">Cell inner membrane</keyword>
<sequence>MRRRQAQAGFTLVEVMIAITIMAVLSVMAWRGLDSVSRANTMLEQRTEDMARLLRALDQLERDLALRATTELPSSATDAPQAAAANTAPLAAAELLPASLQVRRQAGLPFFIEIVRAAPAAPGHWQRVQWWQRGAVLYRAAGPAAASFPLPAPDAAVRVGVLDDVAMSRVRAWEPGQGWRNLPGTAPARSPATGLELVFGIRAAGGGDVRTFRRVVALE</sequence>
<evidence type="ECO:0000256" key="8">
    <source>
        <dbReference type="SAM" id="Phobius"/>
    </source>
</evidence>
<dbReference type="InterPro" id="IPR012902">
    <property type="entry name" value="N_methyl_site"/>
</dbReference>
<dbReference type="Proteomes" id="UP000271590">
    <property type="component" value="Unassembled WGS sequence"/>
</dbReference>
<dbReference type="EMBL" id="RQXU01000009">
    <property type="protein sequence ID" value="RRH87278.1"/>
    <property type="molecule type" value="Genomic_DNA"/>
</dbReference>
<evidence type="ECO:0000256" key="3">
    <source>
        <dbReference type="ARBA" id="ARBA00022481"/>
    </source>
</evidence>
<dbReference type="PANTHER" id="PTHR39583:SF2">
    <property type="entry name" value="TYPE II SECRETION SYSTEM PROTEIN J"/>
    <property type="match status" value="1"/>
</dbReference>